<protein>
    <recommendedName>
        <fullName evidence="4">HTH arsR-type domain-containing protein</fullName>
    </recommendedName>
</protein>
<dbReference type="SUPFAM" id="SSF46785">
    <property type="entry name" value="Winged helix' DNA-binding domain"/>
    <property type="match status" value="1"/>
</dbReference>
<evidence type="ECO:0000259" key="4">
    <source>
        <dbReference type="PROSITE" id="PS50987"/>
    </source>
</evidence>
<dbReference type="Proteomes" id="UP001053296">
    <property type="component" value="Chromosome"/>
</dbReference>
<dbReference type="InterPro" id="IPR036390">
    <property type="entry name" value="WH_DNA-bd_sf"/>
</dbReference>
<dbReference type="NCBIfam" id="NF033788">
    <property type="entry name" value="HTH_metalloreg"/>
    <property type="match status" value="1"/>
</dbReference>
<dbReference type="InterPro" id="IPR011991">
    <property type="entry name" value="ArsR-like_HTH"/>
</dbReference>
<dbReference type="InterPro" id="IPR051011">
    <property type="entry name" value="Metal_resp_trans_reg"/>
</dbReference>
<keyword evidence="3" id="KW-0804">Transcription</keyword>
<evidence type="ECO:0000313" key="5">
    <source>
        <dbReference type="EMBL" id="BCS89154.1"/>
    </source>
</evidence>
<dbReference type="SMART" id="SM00418">
    <property type="entry name" value="HTH_ARSR"/>
    <property type="match status" value="1"/>
</dbReference>
<dbReference type="Pfam" id="PF01022">
    <property type="entry name" value="HTH_5"/>
    <property type="match status" value="1"/>
</dbReference>
<proteinExistence type="predicted"/>
<dbReference type="InterPro" id="IPR036388">
    <property type="entry name" value="WH-like_DNA-bd_sf"/>
</dbReference>
<keyword evidence="2" id="KW-0238">DNA-binding</keyword>
<evidence type="ECO:0000256" key="2">
    <source>
        <dbReference type="ARBA" id="ARBA00023125"/>
    </source>
</evidence>
<name>A0ABN6EVR9_9BACT</name>
<evidence type="ECO:0000313" key="6">
    <source>
        <dbReference type="Proteomes" id="UP001053296"/>
    </source>
</evidence>
<organism evidence="5 6">
    <name type="scientific">Pseudodesulfovibrio sediminis</name>
    <dbReference type="NCBI Taxonomy" id="2810563"/>
    <lineage>
        <taxon>Bacteria</taxon>
        <taxon>Pseudomonadati</taxon>
        <taxon>Thermodesulfobacteriota</taxon>
        <taxon>Desulfovibrionia</taxon>
        <taxon>Desulfovibrionales</taxon>
        <taxon>Desulfovibrionaceae</taxon>
    </lineage>
</organism>
<dbReference type="PANTHER" id="PTHR43132:SF2">
    <property type="entry name" value="ARSENICAL RESISTANCE OPERON REPRESSOR ARSR-RELATED"/>
    <property type="match status" value="1"/>
</dbReference>
<dbReference type="PANTHER" id="PTHR43132">
    <property type="entry name" value="ARSENICAL RESISTANCE OPERON REPRESSOR ARSR-RELATED"/>
    <property type="match status" value="1"/>
</dbReference>
<reference evidence="5" key="1">
    <citation type="journal article" date="2022" name="Arch. Microbiol.">
        <title>Pseudodesulfovibrio sediminis sp. nov., a mesophilic and neutrophilic sulfate-reducing bacterium isolated from sediment of a brackish lake.</title>
        <authorList>
            <person name="Takahashi A."/>
            <person name="Kojima H."/>
            <person name="Watanabe M."/>
            <person name="Fukui M."/>
        </authorList>
    </citation>
    <scope>NUCLEOTIDE SEQUENCE</scope>
    <source>
        <strain evidence="5">SF6</strain>
    </source>
</reference>
<sequence>MQTDIVIKNQFEERAKVLKAMAHPSRLLMIDALSQGEKCVCDLRDLVGHDMSTVSKHLTVMKKVGIVEDERRGKKIFYRLKVPCILNFFHCVESVVQANNE</sequence>
<dbReference type="EMBL" id="AP024485">
    <property type="protein sequence ID" value="BCS89154.1"/>
    <property type="molecule type" value="Genomic_DNA"/>
</dbReference>
<evidence type="ECO:0000256" key="3">
    <source>
        <dbReference type="ARBA" id="ARBA00023163"/>
    </source>
</evidence>
<dbReference type="RefSeq" id="WP_229591142.1">
    <property type="nucleotide sequence ID" value="NZ_AP024485.1"/>
</dbReference>
<dbReference type="Gene3D" id="1.10.10.10">
    <property type="entry name" value="Winged helix-like DNA-binding domain superfamily/Winged helix DNA-binding domain"/>
    <property type="match status" value="1"/>
</dbReference>
<feature type="domain" description="HTH arsR-type" evidence="4">
    <location>
        <begin position="6"/>
        <end position="100"/>
    </location>
</feature>
<keyword evidence="1" id="KW-0805">Transcription regulation</keyword>
<accession>A0ABN6EVR9</accession>
<dbReference type="PRINTS" id="PR00778">
    <property type="entry name" value="HTHARSR"/>
</dbReference>
<gene>
    <name evidence="5" type="ORF">PSDVSF_23960</name>
</gene>
<dbReference type="InterPro" id="IPR001845">
    <property type="entry name" value="HTH_ArsR_DNA-bd_dom"/>
</dbReference>
<keyword evidence="6" id="KW-1185">Reference proteome</keyword>
<evidence type="ECO:0000256" key="1">
    <source>
        <dbReference type="ARBA" id="ARBA00023015"/>
    </source>
</evidence>
<dbReference type="PROSITE" id="PS50987">
    <property type="entry name" value="HTH_ARSR_2"/>
    <property type="match status" value="1"/>
</dbReference>
<dbReference type="CDD" id="cd00090">
    <property type="entry name" value="HTH_ARSR"/>
    <property type="match status" value="1"/>
</dbReference>